<dbReference type="GO" id="GO:0016787">
    <property type="term" value="F:hydrolase activity"/>
    <property type="evidence" value="ECO:0007669"/>
    <property type="project" value="UniProtKB-KW"/>
</dbReference>
<dbReference type="Pfam" id="PF00561">
    <property type="entry name" value="Abhydrolase_1"/>
    <property type="match status" value="1"/>
</dbReference>
<feature type="domain" description="AB hydrolase-1" evidence="1">
    <location>
        <begin position="38"/>
        <end position="269"/>
    </location>
</feature>
<dbReference type="GeneID" id="93412314"/>
<dbReference type="Proteomes" id="UP000057134">
    <property type="component" value="Chromosome"/>
</dbReference>
<dbReference type="PANTHER" id="PTHR43433:SF5">
    <property type="entry name" value="AB HYDROLASE-1 DOMAIN-CONTAINING PROTEIN"/>
    <property type="match status" value="1"/>
</dbReference>
<evidence type="ECO:0000259" key="1">
    <source>
        <dbReference type="Pfam" id="PF00561"/>
    </source>
</evidence>
<sequence>MDAVATDLAGRRVRFEHHVLELDDGLQVGVSIGGHGVPMVFLHGLGLNRRHYLRLLNRIAALGFLVVAIDVAGHGDTVDLPCEADELNDRTDLVLRTLDALGIRRAVLAGHSMGGRIVIQLAAIAPDRVLAALLIDAAAGASFDAALETTMRSPRLMMRAVAGAVSDMYRDPIWMKVAAVNRYLRMLTAVSMGRMLPHTGFVGAARALMRSGKCGSLLRKLRDREVPTMVLHGESDGIVPFECAVELADEADATLYRIPGAYHSWLINDPWRGADAVRQLLDRELGAALRREATAAGLNDWRDAQAWETALIEPGAWVHRLTAGAKSIGAGRRQRVERVEMELIRRASKEVVRITAARTARRRRVARPA</sequence>
<evidence type="ECO:0000313" key="2">
    <source>
        <dbReference type="EMBL" id="ALI25689.1"/>
    </source>
</evidence>
<gene>
    <name evidence="3" type="ORF">R4485_10615</name>
    <name evidence="2" type="ORF">XA26_18420</name>
</gene>
<dbReference type="PANTHER" id="PTHR43433">
    <property type="entry name" value="HYDROLASE, ALPHA/BETA FOLD FAMILY PROTEIN"/>
    <property type="match status" value="1"/>
</dbReference>
<dbReference type="KEGG" id="mft:XA26_18420"/>
<dbReference type="Gene3D" id="3.40.50.1820">
    <property type="entry name" value="alpha/beta hydrolase"/>
    <property type="match status" value="1"/>
</dbReference>
<dbReference type="SUPFAM" id="SSF53474">
    <property type="entry name" value="alpha/beta-Hydrolases"/>
    <property type="match status" value="1"/>
</dbReference>
<dbReference type="InterPro" id="IPR029058">
    <property type="entry name" value="AB_hydrolase_fold"/>
</dbReference>
<keyword evidence="4" id="KW-1185">Reference proteome</keyword>
<evidence type="ECO:0000313" key="3">
    <source>
        <dbReference type="EMBL" id="MDV7290617.1"/>
    </source>
</evidence>
<dbReference type="PRINTS" id="PR00111">
    <property type="entry name" value="ABHYDROLASE"/>
</dbReference>
<keyword evidence="2" id="KW-0560">Oxidoreductase</keyword>
<name>A0A0N9XHF4_MYCFO</name>
<reference evidence="3" key="2">
    <citation type="submission" date="2023-10" db="EMBL/GenBank/DDBJ databases">
        <title>Mycolicibacterium fortuitum clinical isolates causing pulmonary infections in humans.</title>
        <authorList>
            <person name="Mejia-Ponce P.M."/>
            <person name="Zenteno-Cuevas R."/>
            <person name="Licona-Cassani C."/>
        </authorList>
    </citation>
    <scope>NUCLEOTIDE SEQUENCE</scope>
    <source>
        <strain evidence="3">M8</strain>
    </source>
</reference>
<evidence type="ECO:0000313" key="4">
    <source>
        <dbReference type="Proteomes" id="UP000057134"/>
    </source>
</evidence>
<dbReference type="PATRIC" id="fig|1766.6.peg.1823"/>
<dbReference type="InterPro" id="IPR050471">
    <property type="entry name" value="AB_hydrolase"/>
</dbReference>
<protein>
    <submittedName>
        <fullName evidence="3">Alpha/beta hydrolase</fullName>
    </submittedName>
    <submittedName>
        <fullName evidence="2">Non-heme chloroperoxidase</fullName>
        <ecNumber evidence="2">1.11.1.10</ecNumber>
    </submittedName>
</protein>
<dbReference type="EMBL" id="CP011269">
    <property type="protein sequence ID" value="ALI25689.1"/>
    <property type="molecule type" value="Genomic_DNA"/>
</dbReference>
<dbReference type="AlphaFoldDB" id="A0A0N9XHF4"/>
<accession>A0A0N9XHF4</accession>
<dbReference type="Proteomes" id="UP001186041">
    <property type="component" value="Unassembled WGS sequence"/>
</dbReference>
<proteinExistence type="predicted"/>
<dbReference type="STRING" id="1766.XA26_18420"/>
<dbReference type="RefSeq" id="WP_003882763.1">
    <property type="nucleotide sequence ID" value="NZ_CP011269.1"/>
</dbReference>
<dbReference type="EC" id="1.11.1.10" evidence="2"/>
<dbReference type="EMBL" id="JAWLVV010000007">
    <property type="protein sequence ID" value="MDV7290617.1"/>
    <property type="molecule type" value="Genomic_DNA"/>
</dbReference>
<keyword evidence="2" id="KW-0575">Peroxidase</keyword>
<reference evidence="2 4" key="1">
    <citation type="journal article" date="2015" name="MBio">
        <title>Enzymatic Degradation of Phenazines Can Generate Energy and Protect Sensitive Organisms from Toxicity.</title>
        <authorList>
            <person name="Costa K.C."/>
            <person name="Bergkessel M."/>
            <person name="Saunders S."/>
            <person name="Korlach J."/>
            <person name="Newman D.K."/>
        </authorList>
    </citation>
    <scope>NUCLEOTIDE SEQUENCE [LARGE SCALE GENOMIC DNA]</scope>
    <source>
        <strain evidence="2 4">CT6</strain>
    </source>
</reference>
<dbReference type="GO" id="GO:0016691">
    <property type="term" value="F:chloride peroxidase activity"/>
    <property type="evidence" value="ECO:0007669"/>
    <property type="project" value="UniProtKB-EC"/>
</dbReference>
<dbReference type="InterPro" id="IPR000073">
    <property type="entry name" value="AB_hydrolase_1"/>
</dbReference>
<keyword evidence="3" id="KW-0378">Hydrolase</keyword>
<organism evidence="2 4">
    <name type="scientific">Mycolicibacterium fortuitum</name>
    <name type="common">Mycobacterium fortuitum</name>
    <dbReference type="NCBI Taxonomy" id="1766"/>
    <lineage>
        <taxon>Bacteria</taxon>
        <taxon>Bacillati</taxon>
        <taxon>Actinomycetota</taxon>
        <taxon>Actinomycetes</taxon>
        <taxon>Mycobacteriales</taxon>
        <taxon>Mycobacteriaceae</taxon>
        <taxon>Mycolicibacterium</taxon>
    </lineage>
</organism>